<proteinExistence type="predicted"/>
<reference evidence="2" key="4">
    <citation type="submission" date="2023-01" db="EMBL/GenBank/DDBJ databases">
        <title>Draft genome sequence of Methylobacterium oxalidis strain NBRC 107715.</title>
        <authorList>
            <person name="Sun Q."/>
            <person name="Mori K."/>
        </authorList>
    </citation>
    <scope>NUCLEOTIDE SEQUENCE</scope>
    <source>
        <strain evidence="2">NBRC 107715</strain>
    </source>
</reference>
<dbReference type="EMBL" id="BJZU01000085">
    <property type="protein sequence ID" value="GEP05992.1"/>
    <property type="molecule type" value="Genomic_DNA"/>
</dbReference>
<reference evidence="1 3" key="3">
    <citation type="submission" date="2019-07" db="EMBL/GenBank/DDBJ databases">
        <title>Whole genome shotgun sequence of Methylobacterium oxalidis NBRC 107715.</title>
        <authorList>
            <person name="Hosoyama A."/>
            <person name="Uohara A."/>
            <person name="Ohji S."/>
            <person name="Ichikawa N."/>
        </authorList>
    </citation>
    <scope>NUCLEOTIDE SEQUENCE [LARGE SCALE GENOMIC DNA]</scope>
    <source>
        <strain evidence="1 3">NBRC 107715</strain>
    </source>
</reference>
<reference evidence="2" key="1">
    <citation type="journal article" date="2014" name="Int. J. Syst. Evol. Microbiol.">
        <title>Complete genome of a new Firmicutes species belonging to the dominant human colonic microbiota ('Ruminococcus bicirculans') reveals two chromosomes and a selective capacity to utilize plant glucans.</title>
        <authorList>
            <consortium name="NISC Comparative Sequencing Program"/>
            <person name="Wegmann U."/>
            <person name="Louis P."/>
            <person name="Goesmann A."/>
            <person name="Henrissat B."/>
            <person name="Duncan S.H."/>
            <person name="Flint H.J."/>
        </authorList>
    </citation>
    <scope>NUCLEOTIDE SEQUENCE</scope>
    <source>
        <strain evidence="2">NBRC 107715</strain>
    </source>
</reference>
<dbReference type="Proteomes" id="UP001156856">
    <property type="component" value="Unassembled WGS sequence"/>
</dbReference>
<organism evidence="1 3">
    <name type="scientific">Methylobacterium oxalidis</name>
    <dbReference type="NCBI Taxonomy" id="944322"/>
    <lineage>
        <taxon>Bacteria</taxon>
        <taxon>Pseudomonadati</taxon>
        <taxon>Pseudomonadota</taxon>
        <taxon>Alphaproteobacteria</taxon>
        <taxon>Hyphomicrobiales</taxon>
        <taxon>Methylobacteriaceae</taxon>
        <taxon>Methylobacterium</taxon>
    </lineage>
</organism>
<comment type="caution">
    <text evidence="1">The sequence shown here is derived from an EMBL/GenBank/DDBJ whole genome shotgun (WGS) entry which is preliminary data.</text>
</comment>
<gene>
    <name evidence="2" type="ORF">GCM10007888_40920</name>
    <name evidence="1" type="ORF">MOX02_40300</name>
</gene>
<evidence type="ECO:0000313" key="3">
    <source>
        <dbReference type="Proteomes" id="UP000321960"/>
    </source>
</evidence>
<dbReference type="Gene3D" id="3.40.50.2300">
    <property type="match status" value="1"/>
</dbReference>
<keyword evidence="4" id="KW-1185">Reference proteome</keyword>
<protein>
    <recommendedName>
        <fullName evidence="5">Response regulatory domain-containing protein</fullName>
    </recommendedName>
</protein>
<reference evidence="4" key="2">
    <citation type="journal article" date="2019" name="Int. J. Syst. Evol. Microbiol.">
        <title>The Global Catalogue of Microorganisms (GCM) 10K type strain sequencing project: providing services to taxonomists for standard genome sequencing and annotation.</title>
        <authorList>
            <consortium name="The Broad Institute Genomics Platform"/>
            <consortium name="The Broad Institute Genome Sequencing Center for Infectious Disease"/>
            <person name="Wu L."/>
            <person name="Ma J."/>
        </authorList>
    </citation>
    <scope>NUCLEOTIDE SEQUENCE [LARGE SCALE GENOMIC DNA]</scope>
    <source>
        <strain evidence="4">NBRC 107715</strain>
    </source>
</reference>
<dbReference type="EMBL" id="BSPK01000077">
    <property type="protein sequence ID" value="GLS65710.1"/>
    <property type="molecule type" value="Genomic_DNA"/>
</dbReference>
<evidence type="ECO:0000313" key="4">
    <source>
        <dbReference type="Proteomes" id="UP001156856"/>
    </source>
</evidence>
<accession>A0A512J7V3</accession>
<evidence type="ECO:0008006" key="5">
    <source>
        <dbReference type="Google" id="ProtNLM"/>
    </source>
</evidence>
<dbReference type="AlphaFoldDB" id="A0A512J7V3"/>
<sequence length="50" mass="5134">MRDVATASLAGRRVLVVEDQYLLACDMAQALGAEGAEVIGPVPTCSAASR</sequence>
<dbReference type="Proteomes" id="UP000321960">
    <property type="component" value="Unassembled WGS sequence"/>
</dbReference>
<evidence type="ECO:0000313" key="2">
    <source>
        <dbReference type="EMBL" id="GLS65710.1"/>
    </source>
</evidence>
<name>A0A512J7V3_9HYPH</name>
<evidence type="ECO:0000313" key="1">
    <source>
        <dbReference type="EMBL" id="GEP05992.1"/>
    </source>
</evidence>